<dbReference type="KEGG" id="ara:Arad_1509"/>
<evidence type="ECO:0000313" key="2">
    <source>
        <dbReference type="Proteomes" id="UP000001600"/>
    </source>
</evidence>
<name>B9JBM6_RHIR8</name>
<proteinExistence type="predicted"/>
<sequence>MKGTKAVTARFRPIHCGFDTLRRAILPARATSGHRSVGIAANEQMTARGTGISARVARPTAIFADFRQC</sequence>
<gene>
    <name evidence="1" type="ordered locus">Arad_1509</name>
</gene>
<protein>
    <submittedName>
        <fullName evidence="1">Uncharacterized protein</fullName>
    </submittedName>
</protein>
<dbReference type="Proteomes" id="UP000001600">
    <property type="component" value="Chromosome 1"/>
</dbReference>
<dbReference type="AlphaFoldDB" id="B9JBM6"/>
<evidence type="ECO:0000313" key="1">
    <source>
        <dbReference type="EMBL" id="ACM25932.1"/>
    </source>
</evidence>
<dbReference type="EMBL" id="CP000628">
    <property type="protein sequence ID" value="ACM25932.1"/>
    <property type="molecule type" value="Genomic_DNA"/>
</dbReference>
<organism evidence="1 2">
    <name type="scientific">Rhizobium rhizogenes (strain K84 / ATCC BAA-868)</name>
    <name type="common">Agrobacterium radiobacter</name>
    <dbReference type="NCBI Taxonomy" id="311403"/>
    <lineage>
        <taxon>Bacteria</taxon>
        <taxon>Pseudomonadati</taxon>
        <taxon>Pseudomonadota</taxon>
        <taxon>Alphaproteobacteria</taxon>
        <taxon>Hyphomicrobiales</taxon>
        <taxon>Rhizobiaceae</taxon>
        <taxon>Rhizobium/Agrobacterium group</taxon>
        <taxon>Rhizobium</taxon>
    </lineage>
</organism>
<dbReference type="HOGENOM" id="CLU_196817_0_0_5"/>
<dbReference type="STRING" id="311403.Arad_1509"/>
<accession>B9JBM6</accession>
<reference evidence="1 2" key="1">
    <citation type="journal article" date="2009" name="J. Bacteriol.">
        <title>Genome sequences of three Agrobacterium biovars help elucidate the evolution of multichromosome genomes in bacteria.</title>
        <authorList>
            <person name="Slater S.C."/>
            <person name="Goldman B.S."/>
            <person name="Goodner B."/>
            <person name="Setubal J.C."/>
            <person name="Farrand S.K."/>
            <person name="Nester E.W."/>
            <person name="Burr T.J."/>
            <person name="Banta L."/>
            <person name="Dickerman A.W."/>
            <person name="Paulsen I."/>
            <person name="Otten L."/>
            <person name="Suen G."/>
            <person name="Welch R."/>
            <person name="Almeida N.F."/>
            <person name="Arnold F."/>
            <person name="Burton O.T."/>
            <person name="Du Z."/>
            <person name="Ewing A."/>
            <person name="Godsy E."/>
            <person name="Heisel S."/>
            <person name="Houmiel K.L."/>
            <person name="Jhaveri J."/>
            <person name="Lu J."/>
            <person name="Miller N.M."/>
            <person name="Norton S."/>
            <person name="Chen Q."/>
            <person name="Phoolcharoen W."/>
            <person name="Ohlin V."/>
            <person name="Ondrusek D."/>
            <person name="Pride N."/>
            <person name="Stricklin S.L."/>
            <person name="Sun J."/>
            <person name="Wheeler C."/>
            <person name="Wilson L."/>
            <person name="Zhu H."/>
            <person name="Wood D.W."/>
        </authorList>
    </citation>
    <scope>NUCLEOTIDE SEQUENCE [LARGE SCALE GENOMIC DNA]</scope>
    <source>
        <strain evidence="2">K84 / ATCC BAA-868</strain>
    </source>
</reference>